<dbReference type="PANTHER" id="PTHR45784">
    <property type="entry name" value="C-TYPE LECTIN DOMAIN FAMILY 20 MEMBER A-RELATED"/>
    <property type="match status" value="1"/>
</dbReference>
<dbReference type="Gene3D" id="3.10.100.10">
    <property type="entry name" value="Mannose-Binding Protein A, subunit A"/>
    <property type="match status" value="1"/>
</dbReference>
<dbReference type="SUPFAM" id="SSF56436">
    <property type="entry name" value="C-type lectin-like"/>
    <property type="match status" value="1"/>
</dbReference>
<proteinExistence type="predicted"/>
<gene>
    <name evidence="3" type="ORF">H4Q32_028157</name>
</gene>
<keyword evidence="1" id="KW-1015">Disulfide bond</keyword>
<dbReference type="InterPro" id="IPR016186">
    <property type="entry name" value="C-type_lectin-like/link_sf"/>
</dbReference>
<evidence type="ECO:0000313" key="4">
    <source>
        <dbReference type="Proteomes" id="UP000830375"/>
    </source>
</evidence>
<evidence type="ECO:0000256" key="1">
    <source>
        <dbReference type="ARBA" id="ARBA00023157"/>
    </source>
</evidence>
<dbReference type="InterPro" id="IPR018378">
    <property type="entry name" value="C-type_lectin_CS"/>
</dbReference>
<dbReference type="Proteomes" id="UP000830375">
    <property type="component" value="Unassembled WGS sequence"/>
</dbReference>
<accession>A0ABQ8ML68</accession>
<dbReference type="InterPro" id="IPR016187">
    <property type="entry name" value="CTDL_fold"/>
</dbReference>
<feature type="domain" description="C-type lectin" evidence="2">
    <location>
        <begin position="1"/>
        <end position="83"/>
    </location>
</feature>
<sequence length="159" mass="18517">MTWETAQNSCRTHHTDLAIVQSNENWMRLQEAANEKAYSGYNDINSWRWSYDGYGLGEECVVMYPDGFWQDYPCSDSFNFVCYDVKKKRQVIRVQVKSGQNVNEAKLKALVLNELKQMLINQDVTLTWRTQPDGKVFQKDRTVQKHSEANTTHVCSPLQ</sequence>
<dbReference type="Pfam" id="PF00059">
    <property type="entry name" value="Lectin_C"/>
    <property type="match status" value="1"/>
</dbReference>
<keyword evidence="4" id="KW-1185">Reference proteome</keyword>
<evidence type="ECO:0000313" key="3">
    <source>
        <dbReference type="EMBL" id="KAI2663117.1"/>
    </source>
</evidence>
<evidence type="ECO:0000259" key="2">
    <source>
        <dbReference type="PROSITE" id="PS50041"/>
    </source>
</evidence>
<dbReference type="InterPro" id="IPR001304">
    <property type="entry name" value="C-type_lectin-like"/>
</dbReference>
<name>A0ABQ8ML68_LABRO</name>
<protein>
    <submittedName>
        <fullName evidence="3">Aggrecan core protein</fullName>
    </submittedName>
</protein>
<organism evidence="3 4">
    <name type="scientific">Labeo rohita</name>
    <name type="common">Indian major carp</name>
    <name type="synonym">Cyprinus rohita</name>
    <dbReference type="NCBI Taxonomy" id="84645"/>
    <lineage>
        <taxon>Eukaryota</taxon>
        <taxon>Metazoa</taxon>
        <taxon>Chordata</taxon>
        <taxon>Craniata</taxon>
        <taxon>Vertebrata</taxon>
        <taxon>Euteleostomi</taxon>
        <taxon>Actinopterygii</taxon>
        <taxon>Neopterygii</taxon>
        <taxon>Teleostei</taxon>
        <taxon>Ostariophysi</taxon>
        <taxon>Cypriniformes</taxon>
        <taxon>Cyprinidae</taxon>
        <taxon>Labeoninae</taxon>
        <taxon>Labeonini</taxon>
        <taxon>Labeo</taxon>
    </lineage>
</organism>
<dbReference type="EMBL" id="JACTAM010000007">
    <property type="protein sequence ID" value="KAI2663117.1"/>
    <property type="molecule type" value="Genomic_DNA"/>
</dbReference>
<reference evidence="3 4" key="1">
    <citation type="submission" date="2022-01" db="EMBL/GenBank/DDBJ databases">
        <title>A high-quality chromosome-level genome assembly of rohu carp, Labeo rohita.</title>
        <authorList>
            <person name="Arick M.A. II"/>
            <person name="Hsu C.-Y."/>
            <person name="Magbanua Z."/>
            <person name="Pechanova O."/>
            <person name="Grover C."/>
            <person name="Miller E."/>
            <person name="Thrash A."/>
            <person name="Ezzel L."/>
            <person name="Alam S."/>
            <person name="Benzie J."/>
            <person name="Hamilton M."/>
            <person name="Karsi A."/>
            <person name="Lawrence M.L."/>
            <person name="Peterson D.G."/>
        </authorList>
    </citation>
    <scope>NUCLEOTIDE SEQUENCE [LARGE SCALE GENOMIC DNA]</scope>
    <source>
        <strain evidence="4">BAU-BD-2019</strain>
        <tissue evidence="3">Blood</tissue>
    </source>
</reference>
<dbReference type="PROSITE" id="PS50041">
    <property type="entry name" value="C_TYPE_LECTIN_2"/>
    <property type="match status" value="1"/>
</dbReference>
<comment type="caution">
    <text evidence="3">The sequence shown here is derived from an EMBL/GenBank/DDBJ whole genome shotgun (WGS) entry which is preliminary data.</text>
</comment>
<dbReference type="PROSITE" id="PS00615">
    <property type="entry name" value="C_TYPE_LECTIN_1"/>
    <property type="match status" value="1"/>
</dbReference>
<dbReference type="PANTHER" id="PTHR45784:SF3">
    <property type="entry name" value="C-TYPE LECTIN DOMAIN FAMILY 4 MEMBER K-LIKE-RELATED"/>
    <property type="match status" value="1"/>
</dbReference>